<evidence type="ECO:0000259" key="6">
    <source>
        <dbReference type="Pfam" id="PF05193"/>
    </source>
</evidence>
<dbReference type="InterPro" id="IPR007863">
    <property type="entry name" value="Peptidase_M16_C"/>
</dbReference>
<dbReference type="PROSITE" id="PS00143">
    <property type="entry name" value="INSULINASE"/>
    <property type="match status" value="1"/>
</dbReference>
<evidence type="ECO:0000256" key="1">
    <source>
        <dbReference type="ARBA" id="ARBA00001947"/>
    </source>
</evidence>
<dbReference type="Pfam" id="PF00675">
    <property type="entry name" value="Peptidase_M16"/>
    <property type="match status" value="1"/>
</dbReference>
<keyword evidence="7" id="KW-0378">Hydrolase</keyword>
<evidence type="ECO:0000259" key="5">
    <source>
        <dbReference type="Pfam" id="PF00675"/>
    </source>
</evidence>
<feature type="domain" description="Peptidase M16 N-terminal" evidence="5">
    <location>
        <begin position="13"/>
        <end position="161"/>
    </location>
</feature>
<proteinExistence type="inferred from homology"/>
<evidence type="ECO:0000313" key="8">
    <source>
        <dbReference type="Proteomes" id="UP000051184"/>
    </source>
</evidence>
<dbReference type="PANTHER" id="PTHR11851:SF49">
    <property type="entry name" value="MITOCHONDRIAL-PROCESSING PEPTIDASE SUBUNIT ALPHA"/>
    <property type="match status" value="1"/>
</dbReference>
<dbReference type="Gene3D" id="3.30.830.10">
    <property type="entry name" value="Metalloenzyme, LuxS/M16 peptidase-like"/>
    <property type="match status" value="2"/>
</dbReference>
<feature type="domain" description="Peptidase M16 C-terminal" evidence="6">
    <location>
        <begin position="168"/>
        <end position="337"/>
    </location>
</feature>
<keyword evidence="8" id="KW-1185">Reference proteome</keyword>
<gene>
    <name evidence="7" type="primary">ptrA_2</name>
    <name evidence="7" type="ORF">TA5114_00838</name>
</gene>
<dbReference type="SUPFAM" id="SSF63411">
    <property type="entry name" value="LuxS/MPP-like metallohydrolase"/>
    <property type="match status" value="2"/>
</dbReference>
<dbReference type="Pfam" id="PF05193">
    <property type="entry name" value="Peptidase_M16_C"/>
    <property type="match status" value="1"/>
</dbReference>
<dbReference type="GO" id="GO:0046872">
    <property type="term" value="F:metal ion binding"/>
    <property type="evidence" value="ECO:0007669"/>
    <property type="project" value="InterPro"/>
</dbReference>
<accession>A0A0N7MBC8</accession>
<sequence length="420" mass="46126">MTVKLHTLSNGFRIVTEHMPGLESASVGIWVTAGGRHETPQQNGIAHFLEHMAFKGTKRRNALQIAEAIEDVGGYINAYTSREVTAYYARVLKNDVPLAMDVIGDILLNPVFDQREIEVERGVILQEIGQALDTPDDVIFDWLQERAYPDQPMGRTILGPEERVRAFGREDLSGFIGQHYGPERMVLAAAGGVDHEEIVKIAEEMFGHMAPGSSLADMPALFAGGEYRQEKPLEQAHFALGFESPDYLSNDIYTAQIYSVALGGGMSSRLFQEVREKRGLCYTIYASTGAYADSGMTTIYAGTSGDQIADLADITIDEMKRAAEDMSAKEIDRARVQMKAGMLMGLESPSSRAERLARMVAIWGRVPGLEETVEKIDAVTDKDVRGFAEQMATSARAALALYGPISQAPALERLQERRAA</sequence>
<dbReference type="EC" id="3.4.24.55" evidence="7"/>
<protein>
    <submittedName>
        <fullName evidence="7">Protease 3</fullName>
        <ecNumber evidence="7">3.4.24.55</ecNumber>
    </submittedName>
</protein>
<organism evidence="7 8">
    <name type="scientific">Cognatishimia activa</name>
    <dbReference type="NCBI Taxonomy" id="1715691"/>
    <lineage>
        <taxon>Bacteria</taxon>
        <taxon>Pseudomonadati</taxon>
        <taxon>Pseudomonadota</taxon>
        <taxon>Alphaproteobacteria</taxon>
        <taxon>Rhodobacterales</taxon>
        <taxon>Paracoccaceae</taxon>
        <taxon>Cognatishimia</taxon>
    </lineage>
</organism>
<keyword evidence="3" id="KW-0482">Metalloprotease</keyword>
<dbReference type="Proteomes" id="UP000051184">
    <property type="component" value="Unassembled WGS sequence"/>
</dbReference>
<dbReference type="InterPro" id="IPR011249">
    <property type="entry name" value="Metalloenz_LuxS/M16"/>
</dbReference>
<evidence type="ECO:0000256" key="3">
    <source>
        <dbReference type="ARBA" id="ARBA00023049"/>
    </source>
</evidence>
<reference evidence="8" key="1">
    <citation type="submission" date="2015-09" db="EMBL/GenBank/DDBJ databases">
        <authorList>
            <person name="Rodrigo-Torres Lidia"/>
            <person name="Arahal R.David."/>
        </authorList>
    </citation>
    <scope>NUCLEOTIDE SEQUENCE [LARGE SCALE GENOMIC DNA]</scope>
    <source>
        <strain evidence="8">CECT 5114</strain>
    </source>
</reference>
<dbReference type="GO" id="GO:0006508">
    <property type="term" value="P:proteolysis"/>
    <property type="evidence" value="ECO:0007669"/>
    <property type="project" value="UniProtKB-KW"/>
</dbReference>
<name>A0A0N7MBC8_9RHOB</name>
<dbReference type="GO" id="GO:0004222">
    <property type="term" value="F:metalloendopeptidase activity"/>
    <property type="evidence" value="ECO:0007669"/>
    <property type="project" value="UniProtKB-EC"/>
</dbReference>
<dbReference type="AlphaFoldDB" id="A0A0N7MBC8"/>
<evidence type="ECO:0000256" key="4">
    <source>
        <dbReference type="RuleBase" id="RU004447"/>
    </source>
</evidence>
<dbReference type="InterPro" id="IPR001431">
    <property type="entry name" value="Pept_M16_Zn_BS"/>
</dbReference>
<dbReference type="FunFam" id="3.30.830.10:FF:000008">
    <property type="entry name" value="Mitochondrial-processing peptidase subunit beta"/>
    <property type="match status" value="1"/>
</dbReference>
<dbReference type="PANTHER" id="PTHR11851">
    <property type="entry name" value="METALLOPROTEASE"/>
    <property type="match status" value="1"/>
</dbReference>
<dbReference type="InterPro" id="IPR050361">
    <property type="entry name" value="MPP/UQCRC_Complex"/>
</dbReference>
<evidence type="ECO:0000313" key="7">
    <source>
        <dbReference type="EMBL" id="CUK25048.1"/>
    </source>
</evidence>
<comment type="cofactor">
    <cofactor evidence="1">
        <name>Zn(2+)</name>
        <dbReference type="ChEBI" id="CHEBI:29105"/>
    </cofactor>
</comment>
<evidence type="ECO:0000256" key="2">
    <source>
        <dbReference type="ARBA" id="ARBA00007261"/>
    </source>
</evidence>
<dbReference type="InterPro" id="IPR011765">
    <property type="entry name" value="Pept_M16_N"/>
</dbReference>
<comment type="similarity">
    <text evidence="2 4">Belongs to the peptidase M16 family.</text>
</comment>
<keyword evidence="7" id="KW-0645">Protease</keyword>
<dbReference type="RefSeq" id="WP_058314052.1">
    <property type="nucleotide sequence ID" value="NZ_CYTO01000024.1"/>
</dbReference>
<dbReference type="EMBL" id="CYUE01000006">
    <property type="protein sequence ID" value="CUK25048.1"/>
    <property type="molecule type" value="Genomic_DNA"/>
</dbReference>
<dbReference type="STRING" id="1715691.TA5113_02488"/>
<dbReference type="OrthoDB" id="9811314at2"/>